<accession>A0A517YF60</accession>
<dbReference type="Proteomes" id="UP000315017">
    <property type="component" value="Chromosome"/>
</dbReference>
<dbReference type="RefSeq" id="WP_145091648.1">
    <property type="nucleotide sequence ID" value="NZ_CP036274.1"/>
</dbReference>
<evidence type="ECO:0000313" key="3">
    <source>
        <dbReference type="Proteomes" id="UP000315017"/>
    </source>
</evidence>
<evidence type="ECO:0000313" key="2">
    <source>
        <dbReference type="EMBL" id="QDU28782.1"/>
    </source>
</evidence>
<keyword evidence="3" id="KW-1185">Reference proteome</keyword>
<dbReference type="GO" id="GO:0043107">
    <property type="term" value="P:type IV pilus-dependent motility"/>
    <property type="evidence" value="ECO:0007669"/>
    <property type="project" value="InterPro"/>
</dbReference>
<keyword evidence="1" id="KW-0812">Transmembrane</keyword>
<gene>
    <name evidence="2" type="ORF">ETAA8_38870</name>
</gene>
<dbReference type="PANTHER" id="PTHR39555:SF1">
    <property type="entry name" value="TYPE IV PILUS INNER MEMBRANE COMPONENT PILO"/>
    <property type="match status" value="1"/>
</dbReference>
<dbReference type="PANTHER" id="PTHR39555">
    <property type="entry name" value="FIMBRIAL ASSEMBLY PROTEIN PILO-LIKE PROTEIN-RELATED"/>
    <property type="match status" value="1"/>
</dbReference>
<sequence>MIKTKTTSARSLPSWAVTGLVAALAVLYTLFIFLPTQRNATKLRSKKYELMQYVSNQTKMSDKIEKALQRQRDIEVTTTNWLQQAPRAGDVGRNLSAITQHARGAGVIIQRFDPQPMVPLKVVAQQSISVALEGNFQQVFDFLERVETMPHRVWITNLTVSSASEDAQTLRAEMTLTIFADLAENSGSAKST</sequence>
<proteinExistence type="predicted"/>
<evidence type="ECO:0000256" key="1">
    <source>
        <dbReference type="SAM" id="Phobius"/>
    </source>
</evidence>
<feature type="transmembrane region" description="Helical" evidence="1">
    <location>
        <begin position="12"/>
        <end position="34"/>
    </location>
</feature>
<keyword evidence="1" id="KW-1133">Transmembrane helix</keyword>
<dbReference type="EMBL" id="CP036274">
    <property type="protein sequence ID" value="QDU28782.1"/>
    <property type="molecule type" value="Genomic_DNA"/>
</dbReference>
<dbReference type="GO" id="GO:0043683">
    <property type="term" value="P:type IV pilus assembly"/>
    <property type="evidence" value="ECO:0007669"/>
    <property type="project" value="InterPro"/>
</dbReference>
<name>A0A517YF60_9BACT</name>
<dbReference type="Gene3D" id="3.30.70.60">
    <property type="match status" value="1"/>
</dbReference>
<dbReference type="KEGG" id="aagg:ETAA8_38870"/>
<dbReference type="InterPro" id="IPR007445">
    <property type="entry name" value="PilO"/>
</dbReference>
<dbReference type="AlphaFoldDB" id="A0A517YF60"/>
<dbReference type="InterPro" id="IPR014717">
    <property type="entry name" value="Transl_elong_EF1B/ribsomal_bS6"/>
</dbReference>
<dbReference type="Pfam" id="PF04350">
    <property type="entry name" value="PilO"/>
    <property type="match status" value="1"/>
</dbReference>
<protein>
    <submittedName>
        <fullName evidence="2">Pilus assembly protein, PilO</fullName>
    </submittedName>
</protein>
<keyword evidence="1" id="KW-0472">Membrane</keyword>
<dbReference type="OrthoDB" id="281242at2"/>
<reference evidence="2 3" key="1">
    <citation type="submission" date="2019-02" db="EMBL/GenBank/DDBJ databases">
        <title>Deep-cultivation of Planctomycetes and their phenomic and genomic characterization uncovers novel biology.</title>
        <authorList>
            <person name="Wiegand S."/>
            <person name="Jogler M."/>
            <person name="Boedeker C."/>
            <person name="Pinto D."/>
            <person name="Vollmers J."/>
            <person name="Rivas-Marin E."/>
            <person name="Kohn T."/>
            <person name="Peeters S.H."/>
            <person name="Heuer A."/>
            <person name="Rast P."/>
            <person name="Oberbeckmann S."/>
            <person name="Bunk B."/>
            <person name="Jeske O."/>
            <person name="Meyerdierks A."/>
            <person name="Storesund J.E."/>
            <person name="Kallscheuer N."/>
            <person name="Luecker S."/>
            <person name="Lage O.M."/>
            <person name="Pohl T."/>
            <person name="Merkel B.J."/>
            <person name="Hornburger P."/>
            <person name="Mueller R.-W."/>
            <person name="Bruemmer F."/>
            <person name="Labrenz M."/>
            <person name="Spormann A.M."/>
            <person name="Op den Camp H."/>
            <person name="Overmann J."/>
            <person name="Amann R."/>
            <person name="Jetten M.S.M."/>
            <person name="Mascher T."/>
            <person name="Medema M.H."/>
            <person name="Devos D.P."/>
            <person name="Kaster A.-K."/>
            <person name="Ovreas L."/>
            <person name="Rohde M."/>
            <person name="Galperin M.Y."/>
            <person name="Jogler C."/>
        </authorList>
    </citation>
    <scope>NUCLEOTIDE SEQUENCE [LARGE SCALE GENOMIC DNA]</scope>
    <source>
        <strain evidence="2 3">ETA_A8</strain>
    </source>
</reference>
<organism evidence="2 3">
    <name type="scientific">Anatilimnocola aggregata</name>
    <dbReference type="NCBI Taxonomy" id="2528021"/>
    <lineage>
        <taxon>Bacteria</taxon>
        <taxon>Pseudomonadati</taxon>
        <taxon>Planctomycetota</taxon>
        <taxon>Planctomycetia</taxon>
        <taxon>Pirellulales</taxon>
        <taxon>Pirellulaceae</taxon>
        <taxon>Anatilimnocola</taxon>
    </lineage>
</organism>